<feature type="region of interest" description="Disordered" evidence="3">
    <location>
        <begin position="59"/>
        <end position="92"/>
    </location>
</feature>
<dbReference type="PROSITE" id="PS51015">
    <property type="entry name" value="YDG"/>
    <property type="match status" value="1"/>
</dbReference>
<evidence type="ECO:0000256" key="1">
    <source>
        <dbReference type="ARBA" id="ARBA00023242"/>
    </source>
</evidence>
<dbReference type="SMART" id="SM00466">
    <property type="entry name" value="SRA"/>
    <property type="match status" value="1"/>
</dbReference>
<dbReference type="EMBL" id="JAOPGA020001201">
    <property type="protein sequence ID" value="KAL0486096.1"/>
    <property type="molecule type" value="Genomic_DNA"/>
</dbReference>
<evidence type="ECO:0000313" key="5">
    <source>
        <dbReference type="EMBL" id="KAL0486096.1"/>
    </source>
</evidence>
<feature type="compositionally biased region" description="Polar residues" evidence="3">
    <location>
        <begin position="65"/>
        <end position="82"/>
    </location>
</feature>
<dbReference type="Pfam" id="PF02182">
    <property type="entry name" value="SAD_SRA"/>
    <property type="match status" value="1"/>
</dbReference>
<feature type="domain" description="YDG" evidence="4">
    <location>
        <begin position="142"/>
        <end position="280"/>
    </location>
</feature>
<dbReference type="PANTHER" id="PTHR14140">
    <property type="entry name" value="E3 UBIQUITIN-PROTEIN LIGASE UHRF-RELATED"/>
    <property type="match status" value="1"/>
</dbReference>
<dbReference type="AlphaFoldDB" id="A0AAW2ZBL8"/>
<proteinExistence type="predicted"/>
<dbReference type="InterPro" id="IPR015947">
    <property type="entry name" value="PUA-like_sf"/>
</dbReference>
<accession>A0AAW2ZBL8</accession>
<dbReference type="GO" id="GO:0005634">
    <property type="term" value="C:nucleus"/>
    <property type="evidence" value="ECO:0007669"/>
    <property type="project" value="UniProtKB-SubCell"/>
</dbReference>
<keyword evidence="1 2" id="KW-0539">Nucleus</keyword>
<dbReference type="InterPro" id="IPR003105">
    <property type="entry name" value="SRA_YDG"/>
</dbReference>
<evidence type="ECO:0000256" key="2">
    <source>
        <dbReference type="PROSITE-ProRule" id="PRU00358"/>
    </source>
</evidence>
<dbReference type="GO" id="GO:0016567">
    <property type="term" value="P:protein ubiquitination"/>
    <property type="evidence" value="ECO:0007669"/>
    <property type="project" value="TreeGrafter"/>
</dbReference>
<dbReference type="Proteomes" id="UP001431209">
    <property type="component" value="Unassembled WGS sequence"/>
</dbReference>
<dbReference type="Gene3D" id="2.30.280.10">
    <property type="entry name" value="SRA-YDG"/>
    <property type="match status" value="1"/>
</dbReference>
<name>A0AAW2ZBL8_9EUKA</name>
<dbReference type="GO" id="GO:0044027">
    <property type="term" value="P:negative regulation of gene expression via chromosomal CpG island methylation"/>
    <property type="evidence" value="ECO:0007669"/>
    <property type="project" value="TreeGrafter"/>
</dbReference>
<comment type="subcellular location">
    <subcellularLocation>
        <location evidence="2">Nucleus</location>
    </subcellularLocation>
</comment>
<sequence>MKKRKFLLLDDESDEEPIQVPVQQPVTTTDVLQIVPLNELKSCNITIQPLIRRIPKKPGVESKFTHNTQQSVSGPASSSTDNIPPKQEPGVQVKSERSILNASNALLSNYSKKVEEIDSLFIPQNTDRWMTRVTLPGIDNKVYGHVGTLFQTFSHRSECSSVGIHTPLQQAINGKNNIPAASVVASNKGGYHEEDYGDVMIYSGQGGGPDQDQLLTDYNLSLKCNHDRRIPVRLVRGNKLGTKYSPVQNYRYDGIYFVTGYWSERLCENGPMVFKFRMVRAPNQDPIPTRSVVSANRPSAEFLLIERANYNKATERRKSTLQKIKNETFNR</sequence>
<dbReference type="SUPFAM" id="SSF88697">
    <property type="entry name" value="PUA domain-like"/>
    <property type="match status" value="1"/>
</dbReference>
<evidence type="ECO:0000256" key="3">
    <source>
        <dbReference type="SAM" id="MobiDB-lite"/>
    </source>
</evidence>
<evidence type="ECO:0000259" key="4">
    <source>
        <dbReference type="PROSITE" id="PS51015"/>
    </source>
</evidence>
<protein>
    <recommendedName>
        <fullName evidence="4">YDG domain-containing protein</fullName>
    </recommendedName>
</protein>
<dbReference type="InterPro" id="IPR036987">
    <property type="entry name" value="SRA-YDG_sf"/>
</dbReference>
<reference evidence="5 6" key="1">
    <citation type="submission" date="2024-03" db="EMBL/GenBank/DDBJ databases">
        <title>The Acrasis kona genome and developmental transcriptomes reveal deep origins of eukaryotic multicellular pathways.</title>
        <authorList>
            <person name="Sheikh S."/>
            <person name="Fu C.-J."/>
            <person name="Brown M.W."/>
            <person name="Baldauf S.L."/>
        </authorList>
    </citation>
    <scope>NUCLEOTIDE SEQUENCE [LARGE SCALE GENOMIC DNA]</scope>
    <source>
        <strain evidence="5 6">ATCC MYA-3509</strain>
    </source>
</reference>
<dbReference type="PANTHER" id="PTHR14140:SF27">
    <property type="entry name" value="OS04G0289800 PROTEIN"/>
    <property type="match status" value="1"/>
</dbReference>
<organism evidence="5 6">
    <name type="scientific">Acrasis kona</name>
    <dbReference type="NCBI Taxonomy" id="1008807"/>
    <lineage>
        <taxon>Eukaryota</taxon>
        <taxon>Discoba</taxon>
        <taxon>Heterolobosea</taxon>
        <taxon>Tetramitia</taxon>
        <taxon>Eutetramitia</taxon>
        <taxon>Acrasidae</taxon>
        <taxon>Acrasis</taxon>
    </lineage>
</organism>
<gene>
    <name evidence="5" type="ORF">AKO1_001794</name>
</gene>
<evidence type="ECO:0000313" key="6">
    <source>
        <dbReference type="Proteomes" id="UP001431209"/>
    </source>
</evidence>
<dbReference type="InterPro" id="IPR045134">
    <property type="entry name" value="UHRF1/2-like"/>
</dbReference>
<comment type="caution">
    <text evidence="5">The sequence shown here is derived from an EMBL/GenBank/DDBJ whole genome shotgun (WGS) entry which is preliminary data.</text>
</comment>
<keyword evidence="6" id="KW-1185">Reference proteome</keyword>
<dbReference type="GO" id="GO:0061630">
    <property type="term" value="F:ubiquitin protein ligase activity"/>
    <property type="evidence" value="ECO:0007669"/>
    <property type="project" value="TreeGrafter"/>
</dbReference>